<dbReference type="PANTHER" id="PTHR35392">
    <property type="entry name" value="ZN(II)2CYS6 TRANSCRIPTION FACTOR (EUROFUNG)-RELATED-RELATED"/>
    <property type="match status" value="1"/>
</dbReference>
<dbReference type="EMBL" id="PTQR01000104">
    <property type="protein sequence ID" value="TKX20008.1"/>
    <property type="molecule type" value="Genomic_DNA"/>
</dbReference>
<keyword evidence="1" id="KW-0539">Nucleus</keyword>
<dbReference type="CDD" id="cd00067">
    <property type="entry name" value="GAL4"/>
    <property type="match status" value="1"/>
</dbReference>
<dbReference type="InterPro" id="IPR052973">
    <property type="entry name" value="Fungal_sec-metab_reg_TF"/>
</dbReference>
<feature type="region of interest" description="Disordered" evidence="2">
    <location>
        <begin position="135"/>
        <end position="159"/>
    </location>
</feature>
<proteinExistence type="predicted"/>
<comment type="caution">
    <text evidence="3">The sequence shown here is derived from an EMBL/GenBank/DDBJ whole genome shotgun (WGS) entry which is preliminary data.</text>
</comment>
<dbReference type="PANTHER" id="PTHR35392:SF2">
    <property type="entry name" value="ZN(II)2CYS6 TRANSCRIPTION FACTOR (EUROFUNG)"/>
    <property type="match status" value="1"/>
</dbReference>
<feature type="region of interest" description="Disordered" evidence="2">
    <location>
        <begin position="87"/>
        <end position="118"/>
    </location>
</feature>
<dbReference type="InterPro" id="IPR001138">
    <property type="entry name" value="Zn2Cys6_DnaBD"/>
</dbReference>
<dbReference type="AlphaFoldDB" id="A0A4U7APD4"/>
<feature type="compositionally biased region" description="Basic and acidic residues" evidence="2">
    <location>
        <begin position="246"/>
        <end position="258"/>
    </location>
</feature>
<sequence>MGRKPNLLIQEFFQRGAKLDDQSNRYEHTCKKCGMFFPKGRPDSMNRHLFEKCPNITNYDKSRAFAFAQGQMDVQKIAQRLGQTTVQPLRQPAQNVPQPYPTTSQPPAQAPASSLNREPSALDTLAEVSRQHLDLSRQRNQGDVAAPTQEQNQQDNSQEMDSWMIQLQQQLNEANNATAEPSDQVANSSDRPDEQGNHSGLVHAASAASRLQASLDERTTDGTHGSEHLEGVHEGAEYADGNNDSGFDHAHNGFHDDTSANLDPTLQVQASSQPAPTAAMTNHSHLPHAPFEYPSNDAMHTTDMRGFGLLSRPLKRQRRNKFSTERRKEVGGIRKLGACLRCRMLKKPCSGETPCSTCKVVGNPRLWHMTCIRTRVADEFSLYNTSYLFAQARSAVASEIGGMPLDRLSGRIDISVTQSDSKLSFPCLGVRSAKADARANDFETLSLVLHVDTEESIKSVDRYLANALSSFVSLEPRPLIRVTINTLQSLSSDLLITRALHLWAATTIICASSSLPWTILYTTPNPDKRTETPHLLSTSRSDYPVLQAQLLDAVERFAAATFKLVANELERRLLARGSSNTLTTYLVTILLLNCVERMSLLFRRFDLRVETDDGDVQTIHAKPDWPLNQSPAKYVAQAGGFCTLLGMLLRMRNLVPRTVARGDDTLVVVKIQGRRVVEITPEGESDDVVFLGHGMVQNEEISEAEKEKERFMRGVAGWLRETGVGGREIWERTRIGDDDIDGDWMAWDLRFVGALVVPDGYEEVVHGGQDQAHVDSSLGQTGSTTNANH</sequence>
<evidence type="ECO:0000313" key="4">
    <source>
        <dbReference type="Proteomes" id="UP000308133"/>
    </source>
</evidence>
<protein>
    <submittedName>
        <fullName evidence="3">Transcription factor-like protein 21</fullName>
    </submittedName>
</protein>
<name>A0A4U7APD4_9PEZI</name>
<feature type="region of interest" description="Disordered" evidence="2">
    <location>
        <begin position="175"/>
        <end position="199"/>
    </location>
</feature>
<evidence type="ECO:0000256" key="1">
    <source>
        <dbReference type="ARBA" id="ARBA00023242"/>
    </source>
</evidence>
<feature type="compositionally biased region" description="Polar residues" evidence="2">
    <location>
        <begin position="148"/>
        <end position="159"/>
    </location>
</feature>
<feature type="compositionally biased region" description="Low complexity" evidence="2">
    <location>
        <begin position="101"/>
        <end position="114"/>
    </location>
</feature>
<feature type="region of interest" description="Disordered" evidence="2">
    <location>
        <begin position="236"/>
        <end position="295"/>
    </location>
</feature>
<organism evidence="3 4">
    <name type="scientific">Elsinoe australis</name>
    <dbReference type="NCBI Taxonomy" id="40998"/>
    <lineage>
        <taxon>Eukaryota</taxon>
        <taxon>Fungi</taxon>
        <taxon>Dikarya</taxon>
        <taxon>Ascomycota</taxon>
        <taxon>Pezizomycotina</taxon>
        <taxon>Dothideomycetes</taxon>
        <taxon>Dothideomycetidae</taxon>
        <taxon>Myriangiales</taxon>
        <taxon>Elsinoaceae</taxon>
        <taxon>Elsinoe</taxon>
    </lineage>
</organism>
<evidence type="ECO:0000313" key="3">
    <source>
        <dbReference type="EMBL" id="TKX20008.1"/>
    </source>
</evidence>
<feature type="compositionally biased region" description="Polar residues" evidence="2">
    <location>
        <begin position="259"/>
        <end position="284"/>
    </location>
</feature>
<dbReference type="GO" id="GO:0000981">
    <property type="term" value="F:DNA-binding transcription factor activity, RNA polymerase II-specific"/>
    <property type="evidence" value="ECO:0007669"/>
    <property type="project" value="InterPro"/>
</dbReference>
<dbReference type="GO" id="GO:0008270">
    <property type="term" value="F:zinc ion binding"/>
    <property type="evidence" value="ECO:0007669"/>
    <property type="project" value="InterPro"/>
</dbReference>
<evidence type="ECO:0000256" key="2">
    <source>
        <dbReference type="SAM" id="MobiDB-lite"/>
    </source>
</evidence>
<accession>A0A4U7APD4</accession>
<feature type="compositionally biased region" description="Polar residues" evidence="2">
    <location>
        <begin position="87"/>
        <end position="96"/>
    </location>
</feature>
<gene>
    <name evidence="3" type="ORF">C1H76_7892</name>
</gene>
<reference evidence="3 4" key="1">
    <citation type="submission" date="2018-02" db="EMBL/GenBank/DDBJ databases">
        <title>Draft genome sequences of Elsinoe sp., causing black scab on jojoba.</title>
        <authorList>
            <person name="Stodart B."/>
            <person name="Jeffress S."/>
            <person name="Ash G."/>
            <person name="Arun Chinnappa K."/>
        </authorList>
    </citation>
    <scope>NUCLEOTIDE SEQUENCE [LARGE SCALE GENOMIC DNA]</scope>
    <source>
        <strain evidence="3 4">Hillstone_2</strain>
    </source>
</reference>
<dbReference type="Proteomes" id="UP000308133">
    <property type="component" value="Unassembled WGS sequence"/>
</dbReference>